<feature type="chain" id="PRO_5035148105" evidence="1">
    <location>
        <begin position="21"/>
        <end position="158"/>
    </location>
</feature>
<name>A0A8J5XF04_DIALT</name>
<dbReference type="Proteomes" id="UP000751190">
    <property type="component" value="Unassembled WGS sequence"/>
</dbReference>
<organism evidence="2 3">
    <name type="scientific">Diacronema lutheri</name>
    <name type="common">Unicellular marine alga</name>
    <name type="synonym">Monochrysis lutheri</name>
    <dbReference type="NCBI Taxonomy" id="2081491"/>
    <lineage>
        <taxon>Eukaryota</taxon>
        <taxon>Haptista</taxon>
        <taxon>Haptophyta</taxon>
        <taxon>Pavlovophyceae</taxon>
        <taxon>Pavlovales</taxon>
        <taxon>Pavlovaceae</taxon>
        <taxon>Diacronema</taxon>
    </lineage>
</organism>
<reference evidence="2" key="1">
    <citation type="submission" date="2021-05" db="EMBL/GenBank/DDBJ databases">
        <title>The genome of the haptophyte Pavlova lutheri (Diacronema luteri, Pavlovales) - a model for lipid biosynthesis in eukaryotic algae.</title>
        <authorList>
            <person name="Hulatt C.J."/>
            <person name="Posewitz M.C."/>
        </authorList>
    </citation>
    <scope>NUCLEOTIDE SEQUENCE</scope>
    <source>
        <strain evidence="2">NIVA-4/92</strain>
    </source>
</reference>
<keyword evidence="3" id="KW-1185">Reference proteome</keyword>
<sequence length="158" mass="16612">MARISAFWLVTAVSVARTRAFALTGAGRALPVLTLATLCTARGSADPLLSGADRALSLFERAAKGSSRKAGELRRQISGKTISPTVYEAAAAGGATGWLCGAVLVGDTRVMAVAGACAFVYAQQKQPDNRWASWANRLTAETHVLRVRAVDAVRTPRL</sequence>
<feature type="signal peptide" evidence="1">
    <location>
        <begin position="1"/>
        <end position="20"/>
    </location>
</feature>
<comment type="caution">
    <text evidence="2">The sequence shown here is derived from an EMBL/GenBank/DDBJ whole genome shotgun (WGS) entry which is preliminary data.</text>
</comment>
<gene>
    <name evidence="2" type="ORF">KFE25_000089</name>
</gene>
<accession>A0A8J5XF04</accession>
<dbReference type="AlphaFoldDB" id="A0A8J5XF04"/>
<keyword evidence="1" id="KW-0732">Signal</keyword>
<dbReference type="EMBL" id="JAGTXO010000014">
    <property type="protein sequence ID" value="KAG8463921.1"/>
    <property type="molecule type" value="Genomic_DNA"/>
</dbReference>
<protein>
    <submittedName>
        <fullName evidence="2">Uncharacterized protein</fullName>
    </submittedName>
</protein>
<proteinExistence type="predicted"/>
<evidence type="ECO:0000313" key="3">
    <source>
        <dbReference type="Proteomes" id="UP000751190"/>
    </source>
</evidence>
<evidence type="ECO:0000256" key="1">
    <source>
        <dbReference type="SAM" id="SignalP"/>
    </source>
</evidence>
<evidence type="ECO:0000313" key="2">
    <source>
        <dbReference type="EMBL" id="KAG8463921.1"/>
    </source>
</evidence>